<dbReference type="InterPro" id="IPR050491">
    <property type="entry name" value="AmpC-like"/>
</dbReference>
<feature type="region of interest" description="Disordered" evidence="1">
    <location>
        <begin position="1"/>
        <end position="20"/>
    </location>
</feature>
<evidence type="ECO:0000259" key="2">
    <source>
        <dbReference type="Pfam" id="PF00144"/>
    </source>
</evidence>
<dbReference type="EMBL" id="CP108140">
    <property type="protein sequence ID" value="WTP91276.1"/>
    <property type="molecule type" value="Genomic_DNA"/>
</dbReference>
<protein>
    <submittedName>
        <fullName evidence="3">Beta-lactamase family protein</fullName>
    </submittedName>
</protein>
<dbReference type="InterPro" id="IPR012338">
    <property type="entry name" value="Beta-lactam/transpept-like"/>
</dbReference>
<name>A0AAU1I9X1_9ACTN</name>
<dbReference type="Gene3D" id="3.40.710.10">
    <property type="entry name" value="DD-peptidase/beta-lactamase superfamily"/>
    <property type="match status" value="2"/>
</dbReference>
<reference evidence="3" key="1">
    <citation type="submission" date="2022-10" db="EMBL/GenBank/DDBJ databases">
        <title>The complete genomes of actinobacterial strains from the NBC collection.</title>
        <authorList>
            <person name="Joergensen T.S."/>
            <person name="Alvarez Arevalo M."/>
            <person name="Sterndorff E.B."/>
            <person name="Faurdal D."/>
            <person name="Vuksanovic O."/>
            <person name="Mourched A.-S."/>
            <person name="Charusanti P."/>
            <person name="Shaw S."/>
            <person name="Blin K."/>
            <person name="Weber T."/>
        </authorList>
    </citation>
    <scope>NUCLEOTIDE SEQUENCE</scope>
    <source>
        <strain evidence="3">NBC 00180</strain>
    </source>
</reference>
<proteinExistence type="predicted"/>
<dbReference type="PANTHER" id="PTHR46825">
    <property type="entry name" value="D-ALANYL-D-ALANINE-CARBOXYPEPTIDASE/ENDOPEPTIDASE AMPH"/>
    <property type="match status" value="1"/>
</dbReference>
<sequence>MRAGAANPHSGVREAGSGKADLTTARAITSKTVFDMVSNSRQFTADAVLLLAGRHRLALNDPLSDNLDNPPVRARDVTLGDLTRHTRFSYSTSNCVLLAHVVERVTGKPFPTFIQQEFFTPLDVRMTSSPAVDVSGRAKSYDEKGDGMSPDRNTAVTVVCNADPPDNFRAANQLLDIWTK</sequence>
<evidence type="ECO:0000256" key="1">
    <source>
        <dbReference type="SAM" id="MobiDB-lite"/>
    </source>
</evidence>
<dbReference type="AlphaFoldDB" id="A0AAU1I9X1"/>
<organism evidence="3">
    <name type="scientific">Streptomyces sp. NBC_00180</name>
    <dbReference type="NCBI Taxonomy" id="2903632"/>
    <lineage>
        <taxon>Bacteria</taxon>
        <taxon>Bacillati</taxon>
        <taxon>Actinomycetota</taxon>
        <taxon>Actinomycetes</taxon>
        <taxon>Kitasatosporales</taxon>
        <taxon>Streptomycetaceae</taxon>
        <taxon>Streptomyces</taxon>
    </lineage>
</organism>
<evidence type="ECO:0000313" key="3">
    <source>
        <dbReference type="EMBL" id="WTP91276.1"/>
    </source>
</evidence>
<gene>
    <name evidence="3" type="ORF">OG477_40735</name>
</gene>
<accession>A0AAU1I9X1</accession>
<dbReference type="Pfam" id="PF00144">
    <property type="entry name" value="Beta-lactamase"/>
    <property type="match status" value="1"/>
</dbReference>
<dbReference type="SUPFAM" id="SSF56601">
    <property type="entry name" value="beta-lactamase/transpeptidase-like"/>
    <property type="match status" value="1"/>
</dbReference>
<dbReference type="InterPro" id="IPR001466">
    <property type="entry name" value="Beta-lactam-related"/>
</dbReference>
<dbReference type="PANTHER" id="PTHR46825:SF9">
    <property type="entry name" value="BETA-LACTAMASE-RELATED DOMAIN-CONTAINING PROTEIN"/>
    <property type="match status" value="1"/>
</dbReference>
<feature type="domain" description="Beta-lactamase-related" evidence="2">
    <location>
        <begin position="14"/>
        <end position="129"/>
    </location>
</feature>